<dbReference type="Proteomes" id="UP001595075">
    <property type="component" value="Unassembled WGS sequence"/>
</dbReference>
<dbReference type="InterPro" id="IPR011009">
    <property type="entry name" value="Kinase-like_dom_sf"/>
</dbReference>
<dbReference type="PANTHER" id="PTHR36091">
    <property type="entry name" value="ALTERED INHERITANCE OF MITOCHONDRIA PROTEIN 9, MITOCHONDRIAL"/>
    <property type="match status" value="1"/>
</dbReference>
<dbReference type="Pfam" id="PF01636">
    <property type="entry name" value="APH"/>
    <property type="match status" value="1"/>
</dbReference>
<dbReference type="SUPFAM" id="SSF56112">
    <property type="entry name" value="Protein kinase-like (PK-like)"/>
    <property type="match status" value="1"/>
</dbReference>
<organism evidence="2 3">
    <name type="scientific">Oculimacula yallundae</name>
    <dbReference type="NCBI Taxonomy" id="86028"/>
    <lineage>
        <taxon>Eukaryota</taxon>
        <taxon>Fungi</taxon>
        <taxon>Dikarya</taxon>
        <taxon>Ascomycota</taxon>
        <taxon>Pezizomycotina</taxon>
        <taxon>Leotiomycetes</taxon>
        <taxon>Helotiales</taxon>
        <taxon>Ploettnerulaceae</taxon>
        <taxon>Oculimacula</taxon>
    </lineage>
</organism>
<feature type="domain" description="Aminoglycoside phosphotransferase" evidence="1">
    <location>
        <begin position="325"/>
        <end position="427"/>
    </location>
</feature>
<name>A0ABR4CG76_9HELO</name>
<evidence type="ECO:0000313" key="2">
    <source>
        <dbReference type="EMBL" id="KAL2068977.1"/>
    </source>
</evidence>
<dbReference type="PANTHER" id="PTHR36091:SF2">
    <property type="entry name" value="AMINOGLYCOSIDE PHOSPHOTRANSFERASE DOMAIN-CONTAINING PROTEIN"/>
    <property type="match status" value="1"/>
</dbReference>
<gene>
    <name evidence="2" type="ORF">VTL71DRAFT_15315</name>
</gene>
<evidence type="ECO:0000313" key="3">
    <source>
        <dbReference type="Proteomes" id="UP001595075"/>
    </source>
</evidence>
<comment type="caution">
    <text evidence="2">The sequence shown here is derived from an EMBL/GenBank/DDBJ whole genome shotgun (WGS) entry which is preliminary data.</text>
</comment>
<accession>A0ABR4CG76</accession>
<keyword evidence="3" id="KW-1185">Reference proteome</keyword>
<reference evidence="2 3" key="1">
    <citation type="journal article" date="2024" name="Commun. Biol.">
        <title>Comparative genomic analysis of thermophilic fungi reveals convergent evolutionary adaptations and gene losses.</title>
        <authorList>
            <person name="Steindorff A.S."/>
            <person name="Aguilar-Pontes M.V."/>
            <person name="Robinson A.J."/>
            <person name="Andreopoulos B."/>
            <person name="LaButti K."/>
            <person name="Kuo A."/>
            <person name="Mondo S."/>
            <person name="Riley R."/>
            <person name="Otillar R."/>
            <person name="Haridas S."/>
            <person name="Lipzen A."/>
            <person name="Grimwood J."/>
            <person name="Schmutz J."/>
            <person name="Clum A."/>
            <person name="Reid I.D."/>
            <person name="Moisan M.C."/>
            <person name="Butler G."/>
            <person name="Nguyen T.T.M."/>
            <person name="Dewar K."/>
            <person name="Conant G."/>
            <person name="Drula E."/>
            <person name="Henrissat B."/>
            <person name="Hansel C."/>
            <person name="Singer S."/>
            <person name="Hutchinson M.I."/>
            <person name="de Vries R.P."/>
            <person name="Natvig D.O."/>
            <person name="Powell A.J."/>
            <person name="Tsang A."/>
            <person name="Grigoriev I.V."/>
        </authorList>
    </citation>
    <scope>NUCLEOTIDE SEQUENCE [LARGE SCALE GENOMIC DNA]</scope>
    <source>
        <strain evidence="2 3">CBS 494.80</strain>
    </source>
</reference>
<dbReference type="EMBL" id="JAZHXI010000008">
    <property type="protein sequence ID" value="KAL2068977.1"/>
    <property type="molecule type" value="Genomic_DNA"/>
</dbReference>
<protein>
    <recommendedName>
        <fullName evidence="1">Aminoglycoside phosphotransferase domain-containing protein</fullName>
    </recommendedName>
</protein>
<evidence type="ECO:0000259" key="1">
    <source>
        <dbReference type="Pfam" id="PF01636"/>
    </source>
</evidence>
<dbReference type="InterPro" id="IPR002575">
    <property type="entry name" value="Aminoglycoside_PTrfase"/>
</dbReference>
<dbReference type="InterPro" id="IPR051035">
    <property type="entry name" value="Mito_inheritance_9"/>
</dbReference>
<sequence>MLGSQITQSFNRLRGSMRHKSGTYLLCRWLSAYRTITYQYTRPLTGAAFATLTERQSASRAMPLLSAERADGTLEDISEKELYRYTRNRWIFNESAQLSERYLKFDLQQLMKAAAIAVSSEGARYCTRVLKCREGLNNKAYLLTMDNGLEIFAKLPNPIAGPAYYTTASEVATREFLRGVLNIPTPRIIAWSADRDNPVGAEYILEEKAPGKPLGSLWYQWPMKFKLEMISQIVGIERQLASTKFVKSGCIYFKSDIPEDMCRDTGIITSVPLDSSVLERFTLGPLVSSGLWRGARADTDMHRGPYNGPLEFVTAMATNEMRFIKTHARPRMNYHRSSTEPELTEEVLQLLNQYLQLTPAMVPPLGKDDTHSPTLWHPDLHLDNVFVDPESKQITRIIDWQSAAVMPLFYQCGVARMFQHPGKFSDSWALTELPENYDTLDQSEKAKIDSDRKSETCYKYYKAETKSKNPRHWAALQLDNANVRTEPSRLVVNVWEDRDVFFLRRALLSLVEQWQDLCPKSGVCPVSFNEQELARHAAEEESMSSVGEILRLFRDNWGLPPNGMVDPTEFDQIRTAVAELRDSFIADADDDTERELFAKLWPYRDADI</sequence>
<dbReference type="Gene3D" id="3.90.1200.10">
    <property type="match status" value="1"/>
</dbReference>
<proteinExistence type="predicted"/>